<evidence type="ECO:0000313" key="8">
    <source>
        <dbReference type="EMBL" id="SDE77429.1"/>
    </source>
</evidence>
<dbReference type="EMBL" id="FNAT01000004">
    <property type="protein sequence ID" value="SDE77429.1"/>
    <property type="molecule type" value="Genomic_DNA"/>
</dbReference>
<dbReference type="Pfam" id="PF03773">
    <property type="entry name" value="ArsP_1"/>
    <property type="match status" value="1"/>
</dbReference>
<keyword evidence="5 7" id="KW-1133">Transmembrane helix</keyword>
<keyword evidence="6 7" id="KW-0472">Membrane</keyword>
<evidence type="ECO:0000256" key="5">
    <source>
        <dbReference type="ARBA" id="ARBA00022989"/>
    </source>
</evidence>
<keyword evidence="9" id="KW-1185">Reference proteome</keyword>
<evidence type="ECO:0000256" key="6">
    <source>
        <dbReference type="ARBA" id="ARBA00023136"/>
    </source>
</evidence>
<accession>A0A1G7FNL2</accession>
<evidence type="ECO:0000256" key="2">
    <source>
        <dbReference type="ARBA" id="ARBA00006386"/>
    </source>
</evidence>
<dbReference type="Proteomes" id="UP000198922">
    <property type="component" value="Unassembled WGS sequence"/>
</dbReference>
<evidence type="ECO:0000256" key="4">
    <source>
        <dbReference type="ARBA" id="ARBA00022692"/>
    </source>
</evidence>
<evidence type="ECO:0000313" key="9">
    <source>
        <dbReference type="Proteomes" id="UP000198922"/>
    </source>
</evidence>
<dbReference type="InterPro" id="IPR052923">
    <property type="entry name" value="UPF0718"/>
</dbReference>
<dbReference type="PANTHER" id="PTHR34184:SF4">
    <property type="entry name" value="UPF0718 PROTEIN YCGR"/>
    <property type="match status" value="1"/>
</dbReference>
<sequence length="397" mass="42300">MRRVGKETDTMTDHTHPFDATAREFVLPGAAPGETTPSTCCGGRGETNAPSCCAPVAADAPAWRRVDWLLWGSGGIIALAYLAGFVLPHDAPLGLGVFTHGVQEMMNLMWWGILVGMLAVGLIDRVPREFVIGIIGRDQGAKSLVRAVAAGVLLDLCNHGVLMVGAKLYERGASLGQVFAFLIASPWNSLSLTIIIGVLMGWGWMAVFLVASLAIALLAGLVVEALERAGRVKPNPNRVDLPADFHVWREAKAGLRATRYDMAFARDVARRSLTASRMVLRWLFFGVVLAALIQATVPTEIFATWFGATLLGLFTTLIAATIIEVCSEGSVPLAADLMTRAQAPGNAFTFLMAGAATDYTEILVLREVTGRLKAALLLPLLTVPQVVAIGWALNAAG</sequence>
<proteinExistence type="inferred from homology"/>
<organism evidence="8 9">
    <name type="scientific">Limimaricola pyoseonensis</name>
    <dbReference type="NCBI Taxonomy" id="521013"/>
    <lineage>
        <taxon>Bacteria</taxon>
        <taxon>Pseudomonadati</taxon>
        <taxon>Pseudomonadota</taxon>
        <taxon>Alphaproteobacteria</taxon>
        <taxon>Rhodobacterales</taxon>
        <taxon>Paracoccaceae</taxon>
        <taxon>Limimaricola</taxon>
    </lineage>
</organism>
<evidence type="ECO:0000256" key="1">
    <source>
        <dbReference type="ARBA" id="ARBA00004651"/>
    </source>
</evidence>
<dbReference type="InterPro" id="IPR005524">
    <property type="entry name" value="DUF318"/>
</dbReference>
<comment type="similarity">
    <text evidence="2">Belongs to the UPF0718 family.</text>
</comment>
<keyword evidence="4 7" id="KW-0812">Transmembrane</keyword>
<feature type="transmembrane region" description="Helical" evidence="7">
    <location>
        <begin position="279"/>
        <end position="297"/>
    </location>
</feature>
<evidence type="ECO:0000256" key="3">
    <source>
        <dbReference type="ARBA" id="ARBA00022475"/>
    </source>
</evidence>
<feature type="transmembrane region" description="Helical" evidence="7">
    <location>
        <begin position="303"/>
        <end position="323"/>
    </location>
</feature>
<feature type="transmembrane region" description="Helical" evidence="7">
    <location>
        <begin position="202"/>
        <end position="223"/>
    </location>
</feature>
<evidence type="ECO:0008006" key="10">
    <source>
        <dbReference type="Google" id="ProtNLM"/>
    </source>
</evidence>
<comment type="subcellular location">
    <subcellularLocation>
        <location evidence="1">Cell membrane</location>
        <topology evidence="1">Multi-pass membrane protein</topology>
    </subcellularLocation>
</comment>
<name>A0A1G7FNL2_9RHOB</name>
<dbReference type="AlphaFoldDB" id="A0A1G7FNL2"/>
<protein>
    <recommendedName>
        <fullName evidence="10">ATPase</fullName>
    </recommendedName>
</protein>
<reference evidence="9" key="1">
    <citation type="submission" date="2016-10" db="EMBL/GenBank/DDBJ databases">
        <authorList>
            <person name="Varghese N."/>
            <person name="Submissions S."/>
        </authorList>
    </citation>
    <scope>NUCLEOTIDE SEQUENCE [LARGE SCALE GENOMIC DNA]</scope>
    <source>
        <strain evidence="9">DSM 21424</strain>
    </source>
</reference>
<evidence type="ECO:0000256" key="7">
    <source>
        <dbReference type="SAM" id="Phobius"/>
    </source>
</evidence>
<keyword evidence="3" id="KW-1003">Cell membrane</keyword>
<dbReference type="STRING" id="521013.SAMN04488567_2497"/>
<dbReference type="GO" id="GO:0005886">
    <property type="term" value="C:plasma membrane"/>
    <property type="evidence" value="ECO:0007669"/>
    <property type="project" value="UniProtKB-SubCell"/>
</dbReference>
<feature type="transmembrane region" description="Helical" evidence="7">
    <location>
        <begin position="178"/>
        <end position="196"/>
    </location>
</feature>
<feature type="transmembrane region" description="Helical" evidence="7">
    <location>
        <begin position="68"/>
        <end position="88"/>
    </location>
</feature>
<dbReference type="PANTHER" id="PTHR34184">
    <property type="entry name" value="UPF0718 PROTEIN YCGR"/>
    <property type="match status" value="1"/>
</dbReference>
<gene>
    <name evidence="8" type="ORF">SAMN04488567_2497</name>
</gene>
<feature type="transmembrane region" description="Helical" evidence="7">
    <location>
        <begin position="108"/>
        <end position="127"/>
    </location>
</feature>
<feature type="transmembrane region" description="Helical" evidence="7">
    <location>
        <begin position="374"/>
        <end position="393"/>
    </location>
</feature>